<evidence type="ECO:0000313" key="3">
    <source>
        <dbReference type="Proteomes" id="UP001596002"/>
    </source>
</evidence>
<keyword evidence="3" id="KW-1185">Reference proteome</keyword>
<keyword evidence="1" id="KW-1133">Transmembrane helix</keyword>
<evidence type="ECO:0000313" key="2">
    <source>
        <dbReference type="EMBL" id="MFC4768885.1"/>
    </source>
</evidence>
<accession>A0ABV9Q498</accession>
<keyword evidence="1" id="KW-0472">Membrane</keyword>
<feature type="transmembrane region" description="Helical" evidence="1">
    <location>
        <begin position="23"/>
        <end position="42"/>
    </location>
</feature>
<proteinExistence type="predicted"/>
<protein>
    <submittedName>
        <fullName evidence="2">Uncharacterized protein</fullName>
    </submittedName>
</protein>
<name>A0ABV9Q498_9BACL</name>
<comment type="caution">
    <text evidence="2">The sequence shown here is derived from an EMBL/GenBank/DDBJ whole genome shotgun (WGS) entry which is preliminary data.</text>
</comment>
<keyword evidence="1" id="KW-0812">Transmembrane</keyword>
<reference evidence="3" key="1">
    <citation type="journal article" date="2019" name="Int. J. Syst. Evol. Microbiol.">
        <title>The Global Catalogue of Microorganisms (GCM) 10K type strain sequencing project: providing services to taxonomists for standard genome sequencing and annotation.</title>
        <authorList>
            <consortium name="The Broad Institute Genomics Platform"/>
            <consortium name="The Broad Institute Genome Sequencing Center for Infectious Disease"/>
            <person name="Wu L."/>
            <person name="Ma J."/>
        </authorList>
    </citation>
    <scope>NUCLEOTIDE SEQUENCE [LARGE SCALE GENOMIC DNA]</scope>
    <source>
        <strain evidence="3">WYCCWR 12678</strain>
    </source>
</reference>
<sequence length="173" mass="18968">MEYRRPQSYEERFLAVSTKLERLFFRVAMLGFAGIVISQFVLSVPELRQVLSVTDGMEGQKISQDGDSQASMSVTAHEIIIRPVKGQSGPIEAWVKINGIPIVRIGESETAIKVKHGDRIEIDTSSKNGIYQFEIDHNDPSVTSPTPGTVVESSEGHAAVVEQVLISSNSLAR</sequence>
<gene>
    <name evidence="2" type="ORF">ACFO8Q_16215</name>
</gene>
<dbReference type="EMBL" id="JBHSHC010000112">
    <property type="protein sequence ID" value="MFC4768885.1"/>
    <property type="molecule type" value="Genomic_DNA"/>
</dbReference>
<organism evidence="2 3">
    <name type="scientific">Effusibacillus consociatus</name>
    <dbReference type="NCBI Taxonomy" id="1117041"/>
    <lineage>
        <taxon>Bacteria</taxon>
        <taxon>Bacillati</taxon>
        <taxon>Bacillota</taxon>
        <taxon>Bacilli</taxon>
        <taxon>Bacillales</taxon>
        <taxon>Alicyclobacillaceae</taxon>
        <taxon>Effusibacillus</taxon>
    </lineage>
</organism>
<dbReference type="RefSeq" id="WP_380026837.1">
    <property type="nucleotide sequence ID" value="NZ_JBHSHC010000112.1"/>
</dbReference>
<evidence type="ECO:0000256" key="1">
    <source>
        <dbReference type="SAM" id="Phobius"/>
    </source>
</evidence>
<dbReference type="Proteomes" id="UP001596002">
    <property type="component" value="Unassembled WGS sequence"/>
</dbReference>